<sequence>MSAQNILNAKTIRYIEPSQRAGMRFMQRGIESSIIGLQQSKIHAFCLWQNFRYRFNWRRT</sequence>
<dbReference type="EMBL" id="BORJ01000004">
    <property type="protein sequence ID" value="GIN95901.1"/>
    <property type="molecule type" value="Genomic_DNA"/>
</dbReference>
<dbReference type="Proteomes" id="UP000287296">
    <property type="component" value="Unassembled WGS sequence"/>
</dbReference>
<evidence type="ECO:0000313" key="4">
    <source>
        <dbReference type="Proteomes" id="UP000680670"/>
    </source>
</evidence>
<accession>A0A429X935</accession>
<dbReference type="EMBL" id="QYTW02000007">
    <property type="protein sequence ID" value="RST59937.1"/>
    <property type="molecule type" value="Genomic_DNA"/>
</dbReference>
<dbReference type="Proteomes" id="UP000680670">
    <property type="component" value="Unassembled WGS sequence"/>
</dbReference>
<evidence type="ECO:0000313" key="3">
    <source>
        <dbReference type="Proteomes" id="UP000287296"/>
    </source>
</evidence>
<reference evidence="1 4" key="2">
    <citation type="submission" date="2021-03" db="EMBL/GenBank/DDBJ databases">
        <title>Antimicrobial resistance genes in bacteria isolated from Japanese honey, and their potential for conferring macrolide and lincosamide resistance in the American foulbrood pathogen Paenibacillus larvae.</title>
        <authorList>
            <person name="Okamoto M."/>
            <person name="Kumagai M."/>
            <person name="Kanamori H."/>
            <person name="Takamatsu D."/>
        </authorList>
    </citation>
    <scope>NUCLEOTIDE SEQUENCE [LARGE SCALE GENOMIC DNA]</scope>
    <source>
        <strain evidence="1 4">J6TS1</strain>
    </source>
</reference>
<comment type="caution">
    <text evidence="2">The sequence shown here is derived from an EMBL/GenBank/DDBJ whole genome shotgun (WGS) entry which is preliminary data.</text>
</comment>
<dbReference type="AlphaFoldDB" id="A0A429X935"/>
<proteinExistence type="predicted"/>
<keyword evidence="4" id="KW-1185">Reference proteome</keyword>
<evidence type="ECO:0000313" key="2">
    <source>
        <dbReference type="EMBL" id="RST59937.1"/>
    </source>
</evidence>
<protein>
    <submittedName>
        <fullName evidence="2">Uncharacterized protein</fullName>
    </submittedName>
</protein>
<dbReference type="OrthoDB" id="8909581at2"/>
<reference evidence="2 3" key="1">
    <citation type="submission" date="2018-12" db="EMBL/GenBank/DDBJ databases">
        <authorList>
            <person name="Sun L."/>
            <person name="Chen Z."/>
        </authorList>
    </citation>
    <scope>NUCLEOTIDE SEQUENCE [LARGE SCALE GENOMIC DNA]</scope>
    <source>
        <strain evidence="2 3">LMG 29736</strain>
    </source>
</reference>
<gene>
    <name evidence="2" type="ORF">D5F11_009500</name>
    <name evidence="1" type="ORF">J6TS1_17710</name>
</gene>
<organism evidence="2 3">
    <name type="scientific">Siminovitchia terrae</name>
    <name type="common">Bacillus terrae</name>
    <dbReference type="NCBI Taxonomy" id="1914933"/>
    <lineage>
        <taxon>Bacteria</taxon>
        <taxon>Bacillati</taxon>
        <taxon>Bacillota</taxon>
        <taxon>Bacilli</taxon>
        <taxon>Bacillales</taxon>
        <taxon>Bacillaceae</taxon>
        <taxon>Siminovitchia</taxon>
    </lineage>
</organism>
<name>A0A429X935_SIMTE</name>
<evidence type="ECO:0000313" key="1">
    <source>
        <dbReference type="EMBL" id="GIN95901.1"/>
    </source>
</evidence>